<evidence type="ECO:0000313" key="1">
    <source>
        <dbReference type="EMBL" id="REG81068.1"/>
    </source>
</evidence>
<dbReference type="EMBL" id="QUNF01000029">
    <property type="protein sequence ID" value="REG81068.1"/>
    <property type="molecule type" value="Genomic_DNA"/>
</dbReference>
<protein>
    <submittedName>
        <fullName evidence="1">Bacteriocin resistance YdeI/OmpD-like protein</fullName>
    </submittedName>
</protein>
<dbReference type="OrthoDB" id="8246703at2"/>
<dbReference type="RefSeq" id="WP_086543156.1">
    <property type="nucleotide sequence ID" value="NZ_MSSW01000063.1"/>
</dbReference>
<dbReference type="InterPro" id="IPR037079">
    <property type="entry name" value="AF2212/PG0164-like_sf"/>
</dbReference>
<dbReference type="Proteomes" id="UP000256405">
    <property type="component" value="Unassembled WGS sequence"/>
</dbReference>
<organism evidence="1 2">
    <name type="scientific">Algoriphagus antarcticus</name>
    <dbReference type="NCBI Taxonomy" id="238540"/>
    <lineage>
        <taxon>Bacteria</taxon>
        <taxon>Pseudomonadati</taxon>
        <taxon>Bacteroidota</taxon>
        <taxon>Cytophagia</taxon>
        <taxon>Cytophagales</taxon>
        <taxon>Cyclobacteriaceae</taxon>
        <taxon>Algoriphagus</taxon>
    </lineage>
</organism>
<gene>
    <name evidence="1" type="ORF">C8N25_12913</name>
</gene>
<dbReference type="SUPFAM" id="SSF141694">
    <property type="entry name" value="AF2212/PG0164-like"/>
    <property type="match status" value="1"/>
</dbReference>
<sequence length="151" mass="17215">MQLIVEGTFMLERFPVKGGWTYIKLSAEIITTGKAFGMMKISGSIDGYSFEGKHLMPMGNGYVFLPVAKLIRKNIGKEEGDEVKIRFFKNKIPDKLPQELIDCLNDDPGKLELFNNLSSADQQSWIQYFYSTDDIEFKSARIIKLLDTLSF</sequence>
<reference evidence="1 2" key="1">
    <citation type="submission" date="2018-08" db="EMBL/GenBank/DDBJ databases">
        <title>Genomic Encyclopedia of Archaeal and Bacterial Type Strains, Phase II (KMG-II): from individual species to whole genera.</title>
        <authorList>
            <person name="Goeker M."/>
        </authorList>
    </citation>
    <scope>NUCLEOTIDE SEQUENCE [LARGE SCALE GENOMIC DNA]</scope>
    <source>
        <strain evidence="1 2">DSM 15986</strain>
    </source>
</reference>
<keyword evidence="2" id="KW-1185">Reference proteome</keyword>
<evidence type="ECO:0000313" key="2">
    <source>
        <dbReference type="Proteomes" id="UP000256405"/>
    </source>
</evidence>
<dbReference type="Pfam" id="PF08922">
    <property type="entry name" value="DUF1905"/>
    <property type="match status" value="1"/>
</dbReference>
<dbReference type="Gene3D" id="2.40.30.100">
    <property type="entry name" value="AF2212/PG0164-like"/>
    <property type="match status" value="1"/>
</dbReference>
<accession>A0A3E0DHY2</accession>
<dbReference type="InterPro" id="IPR015018">
    <property type="entry name" value="DUF1905"/>
</dbReference>
<dbReference type="AlphaFoldDB" id="A0A3E0DHY2"/>
<proteinExistence type="predicted"/>
<name>A0A3E0DHY2_9BACT</name>
<comment type="caution">
    <text evidence="1">The sequence shown here is derived from an EMBL/GenBank/DDBJ whole genome shotgun (WGS) entry which is preliminary data.</text>
</comment>